<dbReference type="GeneID" id="79186980"/>
<dbReference type="RefSeq" id="WP_214164436.1">
    <property type="nucleotide sequence ID" value="NZ_JABLUU010000003.1"/>
</dbReference>
<protein>
    <submittedName>
        <fullName evidence="1">Uncharacterized protein</fullName>
    </submittedName>
</protein>
<evidence type="ECO:0000313" key="2">
    <source>
        <dbReference type="Proteomes" id="UP001519538"/>
    </source>
</evidence>
<name>A0ABS5SK99_9PROT</name>
<comment type="caution">
    <text evidence="1">The sequence shown here is derived from an EMBL/GenBank/DDBJ whole genome shotgun (WGS) entry which is preliminary data.</text>
</comment>
<dbReference type="Proteomes" id="UP001519538">
    <property type="component" value="Unassembled WGS sequence"/>
</dbReference>
<proteinExistence type="predicted"/>
<evidence type="ECO:0000313" key="1">
    <source>
        <dbReference type="EMBL" id="MBT0674656.1"/>
    </source>
</evidence>
<keyword evidence="2" id="KW-1185">Reference proteome</keyword>
<sequence length="801" mass="94704">MAGNKNLVSIVTPSFEKHVSQYEMMLKSIINTCEDLENLFPIVIIEKKNKYIFNSIFKSLSLKNYKIIFTEDVLASFGIYETPSQFLKRVGKFTFQTIKKFGGLRAAETEWSLVLDSEGIFMKKFKIQELVNDYASQKYVFYTNTAPRGELWTHSVGYQINKNVGETLYVDASKRWYMESFHWFYETDKIKDLIENHLGSLFLNTIRTPDSLDKDAERLVSQEVEFFENILYYNYLEKYYPHEYNFIDFEETLKDLVPDEISGRFILKQLPFSLFGNDYLLNIVAPNEVHTLSKFFEKYKLPFIRLEPPFFDHTYFEELKKLPYFVATISSHHHIWLNKKIAVCVSGEFRHIVHRTPEQQVRNLKSFVSGVDCDFYIHGWRNSSEALIIHELQPKAYLFEEQKSFYNLEKQIQFREPRLKPNRDLGSLSMFYGIQKCYELVEPNLDDYDYIVRIRPDMFGDRSLKEILVSISDQGDFSPNAIYFPKNYHSKGINDQFAIGSPNQMRVYSRTYDYIVKNISNLFFNPESILLKNILENNIPIFLVNFPYALMREVPMYINDVHRIIHQQEHVWWSKTDHIPAYTDVTEFFRDKLSAMETLMKQKLPKAFFVPVEPYKEKYKNKECVLELLNVDNNPSRVASLFIRGAKVTVASHFLIESGKAKIMPYTDRYFFCFQNKDEFIVSQWSYEKGKFKNERLVYPWKSIKSFPRLSSAETASGWKIHDRIQNLVHVRGVDRVYEALQESNLYATTWKMKLVLFIMQCVMNKRKAKKLRENPDAFFADARGLLSQIIGRNYLKNSRK</sequence>
<accession>A0ABS5SK99</accession>
<reference evidence="1 2" key="1">
    <citation type="journal article" date="2021" name="Astrobiology">
        <title>Bacterial Cellulose Retains Robustness but Its Synthesis Declines After Exposure to a Mars-Like Environment Simulated Outside the International Space Station.</title>
        <authorList>
            <person name="Orlovska I."/>
            <person name="Podolich O."/>
            <person name="Kukharenko O."/>
            <person name="Zaets I."/>
            <person name="Reva O."/>
            <person name="Khirunenko L."/>
            <person name="Zmejkoski D."/>
            <person name="Rogalsky S."/>
            <person name="Barh D."/>
            <person name="Tiwari S."/>
            <person name="Kumavath R."/>
            <person name="Goes-Neto A."/>
            <person name="Azevedo V."/>
            <person name="Brenig B."/>
            <person name="Ghosh P."/>
            <person name="de Vera J.P."/>
            <person name="Kozyrovska N."/>
        </authorList>
    </citation>
    <scope>NUCLEOTIDE SEQUENCE [LARGE SCALE GENOMIC DNA]</scope>
    <source>
        <strain evidence="1 2">IMBG 311</strain>
    </source>
</reference>
<organism evidence="1 2">
    <name type="scientific">Komagataeibacter oboediens</name>
    <dbReference type="NCBI Taxonomy" id="65958"/>
    <lineage>
        <taxon>Bacteria</taxon>
        <taxon>Pseudomonadati</taxon>
        <taxon>Pseudomonadota</taxon>
        <taxon>Alphaproteobacteria</taxon>
        <taxon>Acetobacterales</taxon>
        <taxon>Acetobacteraceae</taxon>
        <taxon>Komagataeibacter</taxon>
    </lineage>
</organism>
<dbReference type="EMBL" id="JABLUU010000003">
    <property type="protein sequence ID" value="MBT0674656.1"/>
    <property type="molecule type" value="Genomic_DNA"/>
</dbReference>
<gene>
    <name evidence="1" type="ORF">HNO79_04485</name>
</gene>